<name>A0A9P0NPJ7_APHGO</name>
<dbReference type="InterPro" id="IPR013126">
    <property type="entry name" value="Hsp_70_fam"/>
</dbReference>
<evidence type="ECO:0008006" key="6">
    <source>
        <dbReference type="Google" id="ProtNLM"/>
    </source>
</evidence>
<gene>
    <name evidence="4" type="ORF">APHIGO_LOCUS10525</name>
</gene>
<dbReference type="FunFam" id="3.90.640.10:FF:000010">
    <property type="entry name" value="heat shock 70 kDa protein 14"/>
    <property type="match status" value="1"/>
</dbReference>
<keyword evidence="2" id="KW-0547">Nucleotide-binding</keyword>
<dbReference type="Gene3D" id="3.30.420.40">
    <property type="match status" value="2"/>
</dbReference>
<keyword evidence="3" id="KW-0067">ATP-binding</keyword>
<accession>A0A9P0NPJ7</accession>
<protein>
    <recommendedName>
        <fullName evidence="6">Heat shock protein 14</fullName>
    </recommendedName>
</protein>
<sequence length="512" mass="56404">MTINYIINFLFQIFFFSQFSCIKFNLDECNSESIFCREEGKVDVLANEAGDRITPAIVSITDEETVVGNAAKTGFISKQANTITFNNRLMNLSLDENEKRSLIENNKVKTIEDGGHLAYELPLDTKKKIYSPQFIESNIYKTLYGIAKRATHSEDTKCSCVVTVPEFFDDPSRESVRNAAIQAGWNVLQVVNAPSVTPFTYGINVTEPLNDTYILVYRLGGISCDATVLYVNSGLVSIVASEHTKAIGGYKLIETLKAHLIEEVKRKHRSNPSENARASAKLQRATEDAVHLLSTLKTANIFIESLTDGIDFAASVSQARFESLIAHLLTDFALPIEVVLKKANLKTSDIKKVLLCGGPLKIPKLKHYIGNLFPHADIPNGISPDEVLAYGAAVQASFLAKYWNTHDDLPEPTTEVHTLNELIEIDCCGKTLSFDQNEILPSTKSITTSVNVDNITLTATSGNNKSNKSEAHINLKTEGEITFTLTASVDQLHVEAKNMDTELKSSAIFVAV</sequence>
<dbReference type="PANTHER" id="PTHR45639:SF32">
    <property type="entry name" value="HEAT SHOCK PROTEIN PDR13"/>
    <property type="match status" value="1"/>
</dbReference>
<organism evidence="4 5">
    <name type="scientific">Aphis gossypii</name>
    <name type="common">Cotton aphid</name>
    <dbReference type="NCBI Taxonomy" id="80765"/>
    <lineage>
        <taxon>Eukaryota</taxon>
        <taxon>Metazoa</taxon>
        <taxon>Ecdysozoa</taxon>
        <taxon>Arthropoda</taxon>
        <taxon>Hexapoda</taxon>
        <taxon>Insecta</taxon>
        <taxon>Pterygota</taxon>
        <taxon>Neoptera</taxon>
        <taxon>Paraneoptera</taxon>
        <taxon>Hemiptera</taxon>
        <taxon>Sternorrhyncha</taxon>
        <taxon>Aphidomorpha</taxon>
        <taxon>Aphidoidea</taxon>
        <taxon>Aphididae</taxon>
        <taxon>Aphidini</taxon>
        <taxon>Aphis</taxon>
        <taxon>Aphis</taxon>
    </lineage>
</organism>
<dbReference type="Gene3D" id="3.90.640.10">
    <property type="entry name" value="Actin, Chain A, domain 4"/>
    <property type="match status" value="1"/>
</dbReference>
<dbReference type="Pfam" id="PF00012">
    <property type="entry name" value="HSP70"/>
    <property type="match status" value="1"/>
</dbReference>
<evidence type="ECO:0000256" key="2">
    <source>
        <dbReference type="ARBA" id="ARBA00022741"/>
    </source>
</evidence>
<reference evidence="4" key="1">
    <citation type="submission" date="2022-02" db="EMBL/GenBank/DDBJ databases">
        <authorList>
            <person name="King R."/>
        </authorList>
    </citation>
    <scope>NUCLEOTIDE SEQUENCE</scope>
</reference>
<dbReference type="PRINTS" id="PR00301">
    <property type="entry name" value="HEATSHOCK70"/>
</dbReference>
<dbReference type="Gene3D" id="3.30.30.30">
    <property type="match status" value="1"/>
</dbReference>
<evidence type="ECO:0000313" key="5">
    <source>
        <dbReference type="Proteomes" id="UP001154329"/>
    </source>
</evidence>
<evidence type="ECO:0000256" key="1">
    <source>
        <dbReference type="ARBA" id="ARBA00007381"/>
    </source>
</evidence>
<comment type="similarity">
    <text evidence="1">Belongs to the heat shock protein 70 family.</text>
</comment>
<dbReference type="GO" id="GO:0005634">
    <property type="term" value="C:nucleus"/>
    <property type="evidence" value="ECO:0007669"/>
    <property type="project" value="TreeGrafter"/>
</dbReference>
<dbReference type="SUPFAM" id="SSF53067">
    <property type="entry name" value="Actin-like ATPase domain"/>
    <property type="match status" value="2"/>
</dbReference>
<dbReference type="EMBL" id="OU899037">
    <property type="protein sequence ID" value="CAH1736883.1"/>
    <property type="molecule type" value="Genomic_DNA"/>
</dbReference>
<dbReference type="PANTHER" id="PTHR45639">
    <property type="entry name" value="HSC70CB, ISOFORM G-RELATED"/>
    <property type="match status" value="1"/>
</dbReference>
<reference evidence="4" key="2">
    <citation type="submission" date="2022-10" db="EMBL/GenBank/DDBJ databases">
        <authorList>
            <consortium name="ENA_rothamsted_submissions"/>
            <consortium name="culmorum"/>
            <person name="King R."/>
        </authorList>
    </citation>
    <scope>NUCLEOTIDE SEQUENCE</scope>
</reference>
<dbReference type="Proteomes" id="UP001154329">
    <property type="component" value="Chromosome 4"/>
</dbReference>
<dbReference type="InterPro" id="IPR043129">
    <property type="entry name" value="ATPase_NBD"/>
</dbReference>
<keyword evidence="5" id="KW-1185">Reference proteome</keyword>
<proteinExistence type="inferred from homology"/>
<evidence type="ECO:0000313" key="4">
    <source>
        <dbReference type="EMBL" id="CAH1736883.1"/>
    </source>
</evidence>
<dbReference type="GO" id="GO:0005829">
    <property type="term" value="C:cytosol"/>
    <property type="evidence" value="ECO:0007669"/>
    <property type="project" value="TreeGrafter"/>
</dbReference>
<dbReference type="AlphaFoldDB" id="A0A9P0NPJ7"/>
<dbReference type="GO" id="GO:0140662">
    <property type="term" value="F:ATP-dependent protein folding chaperone"/>
    <property type="evidence" value="ECO:0007669"/>
    <property type="project" value="InterPro"/>
</dbReference>
<dbReference type="GO" id="GO:0005524">
    <property type="term" value="F:ATP binding"/>
    <property type="evidence" value="ECO:0007669"/>
    <property type="project" value="UniProtKB-KW"/>
</dbReference>
<evidence type="ECO:0000256" key="3">
    <source>
        <dbReference type="ARBA" id="ARBA00022840"/>
    </source>
</evidence>